<dbReference type="Pfam" id="PF00909">
    <property type="entry name" value="Ammonium_transp"/>
    <property type="match status" value="1"/>
</dbReference>
<keyword evidence="2" id="KW-0812">Transmembrane</keyword>
<comment type="caution">
    <text evidence="6">The sequence shown here is derived from an EMBL/GenBank/DDBJ whole genome shotgun (WGS) entry which is preliminary data.</text>
</comment>
<evidence type="ECO:0000256" key="2">
    <source>
        <dbReference type="ARBA" id="ARBA00022692"/>
    </source>
</evidence>
<dbReference type="EMBL" id="NZEX01000128">
    <property type="protein sequence ID" value="MAH64035.1"/>
    <property type="molecule type" value="Genomic_DNA"/>
</dbReference>
<evidence type="ECO:0000256" key="1">
    <source>
        <dbReference type="ARBA" id="ARBA00004141"/>
    </source>
</evidence>
<dbReference type="Gene3D" id="1.10.3430.10">
    <property type="entry name" value="Ammonium transporter AmtB like domains"/>
    <property type="match status" value="1"/>
</dbReference>
<evidence type="ECO:0000313" key="7">
    <source>
        <dbReference type="Proteomes" id="UP000226525"/>
    </source>
</evidence>
<accession>A0A2D6YLR2</accession>
<dbReference type="Proteomes" id="UP000226525">
    <property type="component" value="Unassembled WGS sequence"/>
</dbReference>
<evidence type="ECO:0000256" key="3">
    <source>
        <dbReference type="ARBA" id="ARBA00022989"/>
    </source>
</evidence>
<sequence>GVFVFGTCFVVWLTLKLIVGLRVSEEEEFSGMDIPEFGLAAYPEFVQSAGYDYSSGNGKNETRTVQSGKLITQS</sequence>
<comment type="subcellular location">
    <subcellularLocation>
        <location evidence="1">Membrane</location>
        <topology evidence="1">Multi-pass membrane protein</topology>
    </subcellularLocation>
</comment>
<evidence type="ECO:0000256" key="4">
    <source>
        <dbReference type="ARBA" id="ARBA00023136"/>
    </source>
</evidence>
<name>A0A2D6YLR2_9DELT</name>
<dbReference type="AlphaFoldDB" id="A0A2D6YLR2"/>
<dbReference type="GO" id="GO:0016020">
    <property type="term" value="C:membrane"/>
    <property type="evidence" value="ECO:0007669"/>
    <property type="project" value="UniProtKB-SubCell"/>
</dbReference>
<gene>
    <name evidence="6" type="ORF">CMN54_11445</name>
</gene>
<keyword evidence="4" id="KW-0472">Membrane</keyword>
<feature type="domain" description="Ammonium transporter AmtB-like" evidence="5">
    <location>
        <begin position="2"/>
        <end position="42"/>
    </location>
</feature>
<evidence type="ECO:0000313" key="6">
    <source>
        <dbReference type="EMBL" id="MAH64035.1"/>
    </source>
</evidence>
<dbReference type="GO" id="GO:0008519">
    <property type="term" value="F:ammonium channel activity"/>
    <property type="evidence" value="ECO:0007669"/>
    <property type="project" value="InterPro"/>
</dbReference>
<evidence type="ECO:0000259" key="5">
    <source>
        <dbReference type="Pfam" id="PF00909"/>
    </source>
</evidence>
<protein>
    <recommendedName>
        <fullName evidence="5">Ammonium transporter AmtB-like domain-containing protein</fullName>
    </recommendedName>
</protein>
<reference evidence="7" key="1">
    <citation type="submission" date="2017-09" db="EMBL/GenBank/DDBJ databases">
        <title>The Reconstruction of 2,631 Draft Metagenome-Assembled Genomes from the Global Oceans.</title>
        <authorList>
            <person name="Tully B.J."/>
            <person name="Graham E.D."/>
            <person name="Heidelberg J.F."/>
        </authorList>
    </citation>
    <scope>NUCLEOTIDE SEQUENCE [LARGE SCALE GENOMIC DNA]</scope>
</reference>
<dbReference type="InterPro" id="IPR029020">
    <property type="entry name" value="Ammonium/urea_transptr"/>
</dbReference>
<keyword evidence="3" id="KW-1133">Transmembrane helix</keyword>
<feature type="non-terminal residue" evidence="6">
    <location>
        <position position="1"/>
    </location>
</feature>
<dbReference type="InterPro" id="IPR024041">
    <property type="entry name" value="NH4_transpt_AmtB-like_dom"/>
</dbReference>
<proteinExistence type="predicted"/>
<organism evidence="6 7">
    <name type="scientific">SAR324 cluster bacterium</name>
    <dbReference type="NCBI Taxonomy" id="2024889"/>
    <lineage>
        <taxon>Bacteria</taxon>
        <taxon>Deltaproteobacteria</taxon>
        <taxon>SAR324 cluster</taxon>
    </lineage>
</organism>